<gene>
    <name evidence="3" type="ORF">PECAL_3P13800</name>
</gene>
<feature type="repeat" description="RCC1" evidence="2">
    <location>
        <begin position="134"/>
        <end position="191"/>
    </location>
</feature>
<dbReference type="PROSITE" id="PS50012">
    <property type="entry name" value="RCC1_3"/>
    <property type="match status" value="6"/>
</dbReference>
<evidence type="ECO:0000256" key="1">
    <source>
        <dbReference type="ARBA" id="ARBA00022737"/>
    </source>
</evidence>
<feature type="repeat" description="RCC1" evidence="2">
    <location>
        <begin position="244"/>
        <end position="302"/>
    </location>
</feature>
<dbReference type="InterPro" id="IPR000408">
    <property type="entry name" value="Reg_chr_condens"/>
</dbReference>
<dbReference type="AlphaFoldDB" id="A0A8J2SIF3"/>
<dbReference type="Pfam" id="PF13540">
    <property type="entry name" value="RCC1_2"/>
    <property type="match status" value="1"/>
</dbReference>
<feature type="repeat" description="RCC1" evidence="2">
    <location>
        <begin position="82"/>
        <end position="133"/>
    </location>
</feature>
<dbReference type="PROSITE" id="PS00626">
    <property type="entry name" value="RCC1_2"/>
    <property type="match status" value="2"/>
</dbReference>
<sequence>MLAATTRVAARSTAIAVRRASTSSSVCLTWGEGTHGELGHYPFVTSGLMKQYLELTPRQLEGVDFRDIACGTNHTLAVDGSGKVWSWGKGENGKLGHGDDADRHKPEMLQGFAGVEIVKVACGESHSLALDKDGRCYAWGWGGSWVSGGGHLGQGSRDHVFEPTLIEGALEEAPVTSISAGEAHSVFLTSDGEVWTCGAGEHGRNGNGGSSDVLKPEPVTALDDVEIVEAQAGSAFTVTRCSEGLVRVWGRNDQGQLGLGGGLAMDVYALEDLPIIVERDDVPLQATAVAAGHSHVAVVSTDAELLQWGAKLALGPAPHLFEEEGGRVPLPKRVWCGGGYTLVESTDGVLYSFGQGGSKCLGHGDKAREPHPKKVEALSGFSASTVACGFRHAAALGSWDPWASPPPATDAK</sequence>
<organism evidence="3 4">
    <name type="scientific">Pelagomonas calceolata</name>
    <dbReference type="NCBI Taxonomy" id="35677"/>
    <lineage>
        <taxon>Eukaryota</taxon>
        <taxon>Sar</taxon>
        <taxon>Stramenopiles</taxon>
        <taxon>Ochrophyta</taxon>
        <taxon>Pelagophyceae</taxon>
        <taxon>Pelagomonadales</taxon>
        <taxon>Pelagomonadaceae</taxon>
        <taxon>Pelagomonas</taxon>
    </lineage>
</organism>
<dbReference type="OrthoDB" id="297375at2759"/>
<dbReference type="PRINTS" id="PR00633">
    <property type="entry name" value="RCCNDNSATION"/>
</dbReference>
<accession>A0A8J2SIF3</accession>
<dbReference type="InterPro" id="IPR051210">
    <property type="entry name" value="Ub_ligase/GEF_domain"/>
</dbReference>
<dbReference type="Pfam" id="PF00415">
    <property type="entry name" value="RCC1"/>
    <property type="match status" value="4"/>
</dbReference>
<proteinExistence type="predicted"/>
<feature type="repeat" description="RCC1" evidence="2">
    <location>
        <begin position="192"/>
        <end position="243"/>
    </location>
</feature>
<reference evidence="3" key="1">
    <citation type="submission" date="2021-11" db="EMBL/GenBank/DDBJ databases">
        <authorList>
            <consortium name="Genoscope - CEA"/>
            <person name="William W."/>
        </authorList>
    </citation>
    <scope>NUCLEOTIDE SEQUENCE</scope>
</reference>
<dbReference type="SUPFAM" id="SSF50985">
    <property type="entry name" value="RCC1/BLIP-II"/>
    <property type="match status" value="2"/>
</dbReference>
<feature type="repeat" description="RCC1" evidence="2">
    <location>
        <begin position="25"/>
        <end position="81"/>
    </location>
</feature>
<evidence type="ECO:0000313" key="4">
    <source>
        <dbReference type="Proteomes" id="UP000789595"/>
    </source>
</evidence>
<dbReference type="Gene3D" id="2.130.10.30">
    <property type="entry name" value="Regulator of chromosome condensation 1/beta-lactamase-inhibitor protein II"/>
    <property type="match status" value="3"/>
</dbReference>
<dbReference type="PANTHER" id="PTHR22870">
    <property type="entry name" value="REGULATOR OF CHROMOSOME CONDENSATION"/>
    <property type="match status" value="1"/>
</dbReference>
<protein>
    <submittedName>
        <fullName evidence="3">Uncharacterized protein</fullName>
    </submittedName>
</protein>
<comment type="caution">
    <text evidence="3">The sequence shown here is derived from an EMBL/GenBank/DDBJ whole genome shotgun (WGS) entry which is preliminary data.</text>
</comment>
<keyword evidence="4" id="KW-1185">Reference proteome</keyword>
<dbReference type="EMBL" id="CAKKNE010000003">
    <property type="protein sequence ID" value="CAH0371436.1"/>
    <property type="molecule type" value="Genomic_DNA"/>
</dbReference>
<dbReference type="InterPro" id="IPR009091">
    <property type="entry name" value="RCC1/BLIP-II"/>
</dbReference>
<name>A0A8J2SIF3_9STRA</name>
<dbReference type="PANTHER" id="PTHR22870:SF408">
    <property type="entry name" value="OS09G0560450 PROTEIN"/>
    <property type="match status" value="1"/>
</dbReference>
<keyword evidence="1" id="KW-0677">Repeat</keyword>
<feature type="repeat" description="RCC1" evidence="2">
    <location>
        <begin position="348"/>
        <end position="399"/>
    </location>
</feature>
<evidence type="ECO:0000313" key="3">
    <source>
        <dbReference type="EMBL" id="CAH0371436.1"/>
    </source>
</evidence>
<evidence type="ECO:0000256" key="2">
    <source>
        <dbReference type="PROSITE-ProRule" id="PRU00235"/>
    </source>
</evidence>
<dbReference type="Proteomes" id="UP000789595">
    <property type="component" value="Unassembled WGS sequence"/>
</dbReference>